<protein>
    <submittedName>
        <fullName evidence="1">Uncharacterized protein</fullName>
    </submittedName>
</protein>
<comment type="caution">
    <text evidence="1">The sequence shown here is derived from an EMBL/GenBank/DDBJ whole genome shotgun (WGS) entry which is preliminary data.</text>
</comment>
<dbReference type="Proteomes" id="UP000284706">
    <property type="component" value="Unassembled WGS sequence"/>
</dbReference>
<dbReference type="EMBL" id="NHYE01005084">
    <property type="protein sequence ID" value="PPQ77452.1"/>
    <property type="molecule type" value="Genomic_DNA"/>
</dbReference>
<evidence type="ECO:0000313" key="2">
    <source>
        <dbReference type="Proteomes" id="UP000284706"/>
    </source>
</evidence>
<evidence type="ECO:0000313" key="1">
    <source>
        <dbReference type="EMBL" id="PPQ77452.1"/>
    </source>
</evidence>
<reference evidence="1 2" key="1">
    <citation type="journal article" date="2018" name="Evol. Lett.">
        <title>Horizontal gene cluster transfer increased hallucinogenic mushroom diversity.</title>
        <authorList>
            <person name="Reynolds H.T."/>
            <person name="Vijayakumar V."/>
            <person name="Gluck-Thaler E."/>
            <person name="Korotkin H.B."/>
            <person name="Matheny P.B."/>
            <person name="Slot J.C."/>
        </authorList>
    </citation>
    <scope>NUCLEOTIDE SEQUENCE [LARGE SCALE GENOMIC DNA]</scope>
    <source>
        <strain evidence="1 2">SRW20</strain>
    </source>
</reference>
<sequence>MTTEVQPREASAHLHRVTSHNLISPSIRMRYERIPAPCLLLMVSRVQQICPTDFRTLLVYAPADLGPISNYES</sequence>
<keyword evidence="2" id="KW-1185">Reference proteome</keyword>
<accession>A0A409WG23</accession>
<proteinExistence type="predicted"/>
<name>A0A409WG23_9AGAR</name>
<organism evidence="1 2">
    <name type="scientific">Gymnopilus dilepis</name>
    <dbReference type="NCBI Taxonomy" id="231916"/>
    <lineage>
        <taxon>Eukaryota</taxon>
        <taxon>Fungi</taxon>
        <taxon>Dikarya</taxon>
        <taxon>Basidiomycota</taxon>
        <taxon>Agaricomycotina</taxon>
        <taxon>Agaricomycetes</taxon>
        <taxon>Agaricomycetidae</taxon>
        <taxon>Agaricales</taxon>
        <taxon>Agaricineae</taxon>
        <taxon>Hymenogastraceae</taxon>
        <taxon>Gymnopilus</taxon>
    </lineage>
</organism>
<gene>
    <name evidence="1" type="ORF">CVT26_005814</name>
</gene>
<dbReference type="InParanoid" id="A0A409WG23"/>
<dbReference type="AlphaFoldDB" id="A0A409WG23"/>